<evidence type="ECO:0000256" key="10">
    <source>
        <dbReference type="PROSITE-ProRule" id="PRU00339"/>
    </source>
</evidence>
<dbReference type="InterPro" id="IPR011990">
    <property type="entry name" value="TPR-like_helical_dom_sf"/>
</dbReference>
<keyword evidence="5" id="KW-0997">Cell inner membrane</keyword>
<gene>
    <name evidence="13" type="ORF">FHR87_002757</name>
</gene>
<evidence type="ECO:0000256" key="11">
    <source>
        <dbReference type="SAM" id="Phobius"/>
    </source>
</evidence>
<dbReference type="InterPro" id="IPR019734">
    <property type="entry name" value="TPR_rpt"/>
</dbReference>
<evidence type="ECO:0000256" key="2">
    <source>
        <dbReference type="ARBA" id="ARBA00004429"/>
    </source>
</evidence>
<dbReference type="InterPro" id="IPR010817">
    <property type="entry name" value="HemY_N"/>
</dbReference>
<evidence type="ECO:0000256" key="9">
    <source>
        <dbReference type="ARBA" id="ARBA00023244"/>
    </source>
</evidence>
<evidence type="ECO:0000313" key="14">
    <source>
        <dbReference type="Proteomes" id="UP000549250"/>
    </source>
</evidence>
<dbReference type="SUPFAM" id="SSF48452">
    <property type="entry name" value="TPR-like"/>
    <property type="match status" value="1"/>
</dbReference>
<accession>A0A839T4I4</accession>
<keyword evidence="14" id="KW-1185">Reference proteome</keyword>
<dbReference type="EMBL" id="JACHXI010000014">
    <property type="protein sequence ID" value="MBB3104342.1"/>
    <property type="molecule type" value="Genomic_DNA"/>
</dbReference>
<sequence length="406" mass="46983">MKRLAFYLILLVAIAAGLVWALMRSPGYVLLTYDHFRYESTLWIFVGLLFALWLIMVLVRRSLGLMLFSSSFFNPWSRRFRERRLVKASLHGQRELAEGRWDRALGHLRVAADYDQRPLVHYLGAARAANEMRQYEQCDELLVKALKREPAATLAVGLSKAQLLMERGDHSEARKTLDDLHLQFPRQSQVMLLLQQLHVQLKEWGPLCHLLPDLRKQRILPSARQDELERLAWTAELERTAHEPADREEVLRKLQQRWQDMPSSLRGETLLIASYANGLYVLGAEEKARELLYESIRRHYEPVLVDLFGRVKGIDPAQQQAQAEGWLKTHADDPVLLLALGRLSLRNGQLDKARDYFEQSLRITHRPETCIELACLFARQGDIERSNKLFQESLEPADRSLPAPVR</sequence>
<keyword evidence="10" id="KW-0802">TPR repeat</keyword>
<evidence type="ECO:0000256" key="7">
    <source>
        <dbReference type="ARBA" id="ARBA00022989"/>
    </source>
</evidence>
<keyword evidence="6 11" id="KW-0812">Transmembrane</keyword>
<keyword evidence="8 11" id="KW-0472">Membrane</keyword>
<reference evidence="13 14" key="1">
    <citation type="submission" date="2020-08" db="EMBL/GenBank/DDBJ databases">
        <title>Genomic Encyclopedia of Type Strains, Phase III (KMG-III): the genomes of soil and plant-associated and newly described type strains.</title>
        <authorList>
            <person name="Whitman W."/>
        </authorList>
    </citation>
    <scope>NUCLEOTIDE SEQUENCE [LARGE SCALE GENOMIC DNA]</scope>
    <source>
        <strain evidence="13 14">CECT 4462</strain>
    </source>
</reference>
<dbReference type="Pfam" id="PF13181">
    <property type="entry name" value="TPR_8"/>
    <property type="match status" value="1"/>
</dbReference>
<dbReference type="NCBIfam" id="TIGR00540">
    <property type="entry name" value="TPR_hemY_coli"/>
    <property type="match status" value="1"/>
</dbReference>
<dbReference type="GO" id="GO:0005886">
    <property type="term" value="C:plasma membrane"/>
    <property type="evidence" value="ECO:0007669"/>
    <property type="project" value="UniProtKB-SubCell"/>
</dbReference>
<comment type="subcellular location">
    <subcellularLocation>
        <location evidence="2">Cell inner membrane</location>
        <topology evidence="2">Multi-pass membrane protein</topology>
    </subcellularLocation>
</comment>
<name>A0A839T4I4_AZOMA</name>
<evidence type="ECO:0000313" key="13">
    <source>
        <dbReference type="EMBL" id="MBB3104342.1"/>
    </source>
</evidence>
<dbReference type="AlphaFoldDB" id="A0A839T4I4"/>
<organism evidence="13 14">
    <name type="scientific">Azomonas macrocytogenes</name>
    <name type="common">Azotobacter macrocytogenes</name>
    <dbReference type="NCBI Taxonomy" id="69962"/>
    <lineage>
        <taxon>Bacteria</taxon>
        <taxon>Pseudomonadati</taxon>
        <taxon>Pseudomonadota</taxon>
        <taxon>Gammaproteobacteria</taxon>
        <taxon>Pseudomonadales</taxon>
        <taxon>Pseudomonadaceae</taxon>
        <taxon>Azomonas</taxon>
    </lineage>
</organism>
<comment type="caution">
    <text evidence="13">The sequence shown here is derived from an EMBL/GenBank/DDBJ whole genome shotgun (WGS) entry which is preliminary data.</text>
</comment>
<dbReference type="Proteomes" id="UP000549250">
    <property type="component" value="Unassembled WGS sequence"/>
</dbReference>
<evidence type="ECO:0000256" key="5">
    <source>
        <dbReference type="ARBA" id="ARBA00022519"/>
    </source>
</evidence>
<keyword evidence="7 11" id="KW-1133">Transmembrane helix</keyword>
<evidence type="ECO:0000256" key="6">
    <source>
        <dbReference type="ARBA" id="ARBA00022692"/>
    </source>
</evidence>
<protein>
    <submittedName>
        <fullName evidence="13">HemY protein</fullName>
    </submittedName>
</protein>
<evidence type="ECO:0000256" key="3">
    <source>
        <dbReference type="ARBA" id="ARBA00004744"/>
    </source>
</evidence>
<dbReference type="PROSITE" id="PS50005">
    <property type="entry name" value="TPR"/>
    <property type="match status" value="1"/>
</dbReference>
<comment type="pathway">
    <text evidence="3">Porphyrin-containing compound metabolism; protoheme biosynthesis.</text>
</comment>
<proteinExistence type="predicted"/>
<feature type="repeat" description="TPR" evidence="10">
    <location>
        <begin position="334"/>
        <end position="367"/>
    </location>
</feature>
<evidence type="ECO:0000259" key="12">
    <source>
        <dbReference type="Pfam" id="PF07219"/>
    </source>
</evidence>
<keyword evidence="9" id="KW-0627">Porphyrin biosynthesis</keyword>
<keyword evidence="4" id="KW-1003">Cell membrane</keyword>
<feature type="transmembrane region" description="Helical" evidence="11">
    <location>
        <begin position="40"/>
        <end position="59"/>
    </location>
</feature>
<dbReference type="GO" id="GO:0042168">
    <property type="term" value="P:heme metabolic process"/>
    <property type="evidence" value="ECO:0007669"/>
    <property type="project" value="InterPro"/>
</dbReference>
<dbReference type="RefSeq" id="WP_183167218.1">
    <property type="nucleotide sequence ID" value="NZ_JACHXI010000014.1"/>
</dbReference>
<comment type="function">
    <text evidence="1">Involved in a late step of protoheme IX synthesis.</text>
</comment>
<dbReference type="UniPathway" id="UPA00252"/>
<dbReference type="Gene3D" id="1.25.40.10">
    <property type="entry name" value="Tetratricopeptide repeat domain"/>
    <property type="match status" value="2"/>
</dbReference>
<dbReference type="InterPro" id="IPR005254">
    <property type="entry name" value="Heme_biosyn_assoc_TPR_pro"/>
</dbReference>
<evidence type="ECO:0000256" key="1">
    <source>
        <dbReference type="ARBA" id="ARBA00002962"/>
    </source>
</evidence>
<dbReference type="GO" id="GO:0006779">
    <property type="term" value="P:porphyrin-containing compound biosynthetic process"/>
    <property type="evidence" value="ECO:0007669"/>
    <property type="project" value="UniProtKB-KW"/>
</dbReference>
<dbReference type="Pfam" id="PF07219">
    <property type="entry name" value="HemY_N"/>
    <property type="match status" value="1"/>
</dbReference>
<feature type="domain" description="HemY N-terminal" evidence="12">
    <location>
        <begin position="27"/>
        <end position="132"/>
    </location>
</feature>
<evidence type="ECO:0000256" key="8">
    <source>
        <dbReference type="ARBA" id="ARBA00023136"/>
    </source>
</evidence>
<evidence type="ECO:0000256" key="4">
    <source>
        <dbReference type="ARBA" id="ARBA00022475"/>
    </source>
</evidence>